<sequence length="357" mass="39065">MLSSRESYERGVFVFPPDAYIAGKALYRSLPPASSEAVIGTVLMKRRSSSDPLLGGGRATLGSMDRENDMSDIKELRPKTIAGIKRLAKRLQSNSTLTRSAALNAASVQAGFQNFAHANHAIDQAKAPSAKVQSQLMSQREAYRVRSRAEWVKRIDSVPGASGSASLSWDTLAEMARVLDAFMGSGQNHCHFPAGGGHDLTGVRLSRSEPGCLEFRVTNSLVYIGRPVRLRLERIEAEPAESYLYIEQMELAESGVYLTDEDDDTPRRIRDQEELVDLGGGEYAERGAWDRGFTNDPEDPLPDSARLVNRILRGDLMLVGKASVWNGSGQTYNGLHNKLGSSGVRQLIETGLARRAV</sequence>
<evidence type="ECO:0000313" key="1">
    <source>
        <dbReference type="EMBL" id="MBY8823363.1"/>
    </source>
</evidence>
<name>A0ABS7PQ18_9SPHN</name>
<gene>
    <name evidence="1" type="ORF">K7G82_13750</name>
</gene>
<keyword evidence="2" id="KW-1185">Reference proteome</keyword>
<accession>A0ABS7PQ18</accession>
<protein>
    <submittedName>
        <fullName evidence="1">Uncharacterized protein</fullName>
    </submittedName>
</protein>
<proteinExistence type="predicted"/>
<dbReference type="RefSeq" id="WP_222990478.1">
    <property type="nucleotide sequence ID" value="NZ_JAINVV010000006.1"/>
</dbReference>
<comment type="caution">
    <text evidence="1">The sequence shown here is derived from an EMBL/GenBank/DDBJ whole genome shotgun (WGS) entry which is preliminary data.</text>
</comment>
<evidence type="ECO:0000313" key="2">
    <source>
        <dbReference type="Proteomes" id="UP000706039"/>
    </source>
</evidence>
<reference evidence="1 2" key="1">
    <citation type="submission" date="2021-08" db="EMBL/GenBank/DDBJ databases">
        <authorList>
            <person name="Tuo L."/>
        </authorList>
    </citation>
    <scope>NUCLEOTIDE SEQUENCE [LARGE SCALE GENOMIC DNA]</scope>
    <source>
        <strain evidence="1 2">JCM 31229</strain>
    </source>
</reference>
<organism evidence="1 2">
    <name type="scientific">Sphingomonas colocasiae</name>
    <dbReference type="NCBI Taxonomy" id="1848973"/>
    <lineage>
        <taxon>Bacteria</taxon>
        <taxon>Pseudomonadati</taxon>
        <taxon>Pseudomonadota</taxon>
        <taxon>Alphaproteobacteria</taxon>
        <taxon>Sphingomonadales</taxon>
        <taxon>Sphingomonadaceae</taxon>
        <taxon>Sphingomonas</taxon>
    </lineage>
</organism>
<dbReference type="Proteomes" id="UP000706039">
    <property type="component" value="Unassembled WGS sequence"/>
</dbReference>
<dbReference type="EMBL" id="JAINVV010000006">
    <property type="protein sequence ID" value="MBY8823363.1"/>
    <property type="molecule type" value="Genomic_DNA"/>
</dbReference>